<dbReference type="AlphaFoldDB" id="A0A3B5M155"/>
<dbReference type="Gene3D" id="3.10.100.10">
    <property type="entry name" value="Mannose-Binding Protein A, subunit A"/>
    <property type="match status" value="1"/>
</dbReference>
<dbReference type="GO" id="GO:0030246">
    <property type="term" value="F:carbohydrate binding"/>
    <property type="evidence" value="ECO:0007669"/>
    <property type="project" value="UniProtKB-KW"/>
</dbReference>
<dbReference type="SUPFAM" id="SSF56436">
    <property type="entry name" value="C-type lectin-like"/>
    <property type="match status" value="1"/>
</dbReference>
<accession>A0A3B5M155</accession>
<name>A0A3B5M155_9TELE</name>
<organism evidence="3 4">
    <name type="scientific">Xiphophorus couchianus</name>
    <name type="common">Monterrey platyfish</name>
    <dbReference type="NCBI Taxonomy" id="32473"/>
    <lineage>
        <taxon>Eukaryota</taxon>
        <taxon>Metazoa</taxon>
        <taxon>Chordata</taxon>
        <taxon>Craniata</taxon>
        <taxon>Vertebrata</taxon>
        <taxon>Euteleostomi</taxon>
        <taxon>Actinopterygii</taxon>
        <taxon>Neopterygii</taxon>
        <taxon>Teleostei</taxon>
        <taxon>Neoteleostei</taxon>
        <taxon>Acanthomorphata</taxon>
        <taxon>Ovalentaria</taxon>
        <taxon>Atherinomorphae</taxon>
        <taxon>Cyprinodontiformes</taxon>
        <taxon>Poeciliidae</taxon>
        <taxon>Poeciliinae</taxon>
        <taxon>Xiphophorus</taxon>
    </lineage>
</organism>
<protein>
    <recommendedName>
        <fullName evidence="2">C-type lectin domain-containing protein</fullName>
    </recommendedName>
</protein>
<dbReference type="GeneTree" id="ENSGT01030000234575"/>
<evidence type="ECO:0000313" key="3">
    <source>
        <dbReference type="Ensembl" id="ENSXCOP00000017823.1"/>
    </source>
</evidence>
<dbReference type="PANTHER" id="PTHR22803">
    <property type="entry name" value="MANNOSE, PHOSPHOLIPASE, LECTIN RECEPTOR RELATED"/>
    <property type="match status" value="1"/>
</dbReference>
<dbReference type="InterPro" id="IPR001304">
    <property type="entry name" value="C-type_lectin-like"/>
</dbReference>
<dbReference type="Proteomes" id="UP000261380">
    <property type="component" value="Unplaced"/>
</dbReference>
<dbReference type="SMART" id="SM00034">
    <property type="entry name" value="CLECT"/>
    <property type="match status" value="1"/>
</dbReference>
<dbReference type="InterPro" id="IPR050111">
    <property type="entry name" value="C-type_lectin/snaclec_domain"/>
</dbReference>
<feature type="domain" description="C-type lectin" evidence="2">
    <location>
        <begin position="26"/>
        <end position="154"/>
    </location>
</feature>
<dbReference type="Pfam" id="PF00059">
    <property type="entry name" value="Lectin_C"/>
    <property type="match status" value="1"/>
</dbReference>
<keyword evidence="1" id="KW-0430">Lectin</keyword>
<dbReference type="InterPro" id="IPR016187">
    <property type="entry name" value="CTDL_fold"/>
</dbReference>
<evidence type="ECO:0000256" key="1">
    <source>
        <dbReference type="ARBA" id="ARBA00022734"/>
    </source>
</evidence>
<reference evidence="3" key="1">
    <citation type="submission" date="2025-08" db="UniProtKB">
        <authorList>
            <consortium name="Ensembl"/>
        </authorList>
    </citation>
    <scope>IDENTIFICATION</scope>
</reference>
<dbReference type="Ensembl" id="ENSXCOT00000018047.1">
    <property type="protein sequence ID" value="ENSXCOP00000017823.1"/>
    <property type="gene ID" value="ENSXCOG00000013428.1"/>
</dbReference>
<keyword evidence="4" id="KW-1185">Reference proteome</keyword>
<evidence type="ECO:0000313" key="4">
    <source>
        <dbReference type="Proteomes" id="UP000261380"/>
    </source>
</evidence>
<reference evidence="3" key="2">
    <citation type="submission" date="2025-09" db="UniProtKB">
        <authorList>
            <consortium name="Ensembl"/>
        </authorList>
    </citation>
    <scope>IDENTIFICATION</scope>
</reference>
<proteinExistence type="predicted"/>
<dbReference type="PROSITE" id="PS50041">
    <property type="entry name" value="C_TYPE_LECTIN_2"/>
    <property type="match status" value="1"/>
</dbReference>
<dbReference type="CDD" id="cd03590">
    <property type="entry name" value="CLECT_DC-SIGN_like"/>
    <property type="match status" value="1"/>
</dbReference>
<dbReference type="InterPro" id="IPR016186">
    <property type="entry name" value="C-type_lectin-like/link_sf"/>
</dbReference>
<evidence type="ECO:0000259" key="2">
    <source>
        <dbReference type="PROSITE" id="PS50041"/>
    </source>
</evidence>
<dbReference type="InterPro" id="IPR033989">
    <property type="entry name" value="CD209-like_CTLD"/>
</dbReference>
<sequence length="154" mass="17719">RSVIQELQNIFSDETCLKCAAGWEQHAGSCYYFNNRMSSWTDSRRFCQHHGSDLVKIDSREEQMFLQSKLKKKIYTHLDAFWIGLTDSQTEGRWFWVDGLPLDPSLSFWYKGEPNNSAGTNPAGEDCGRMEKNGNFIYKSPISNNTSCESKLKV</sequence>